<evidence type="ECO:0000313" key="2">
    <source>
        <dbReference type="Proteomes" id="UP001627154"/>
    </source>
</evidence>
<evidence type="ECO:0000313" key="1">
    <source>
        <dbReference type="EMBL" id="KAL3389701.1"/>
    </source>
</evidence>
<organism evidence="1 2">
    <name type="scientific">Trichogramma kaykai</name>
    <dbReference type="NCBI Taxonomy" id="54128"/>
    <lineage>
        <taxon>Eukaryota</taxon>
        <taxon>Metazoa</taxon>
        <taxon>Ecdysozoa</taxon>
        <taxon>Arthropoda</taxon>
        <taxon>Hexapoda</taxon>
        <taxon>Insecta</taxon>
        <taxon>Pterygota</taxon>
        <taxon>Neoptera</taxon>
        <taxon>Endopterygota</taxon>
        <taxon>Hymenoptera</taxon>
        <taxon>Apocrita</taxon>
        <taxon>Proctotrupomorpha</taxon>
        <taxon>Chalcidoidea</taxon>
        <taxon>Trichogrammatidae</taxon>
        <taxon>Trichogramma</taxon>
    </lineage>
</organism>
<dbReference type="EMBL" id="JBJJXI010000122">
    <property type="protein sequence ID" value="KAL3389701.1"/>
    <property type="molecule type" value="Genomic_DNA"/>
</dbReference>
<keyword evidence="2" id="KW-1185">Reference proteome</keyword>
<proteinExistence type="predicted"/>
<accession>A0ABD2WA11</accession>
<dbReference type="Proteomes" id="UP001627154">
    <property type="component" value="Unassembled WGS sequence"/>
</dbReference>
<sequence length="147" mass="16736">MRDRYVDDVLSGADDVENALTLRDELIQLMKAGGFPLGKWVANHPLLLEDLDADDRLRPAWITFTKDEPVKELGVRWSPREDTLGLSFPTDRLGCLCKRVVLSELATLFNPCGWVAPATLLTKMLVQDLWKARLEWDEELLASMARR</sequence>
<comment type="caution">
    <text evidence="1">The sequence shown here is derived from an EMBL/GenBank/DDBJ whole genome shotgun (WGS) entry which is preliminary data.</text>
</comment>
<protein>
    <recommendedName>
        <fullName evidence="3">Reverse transcriptase domain-containing protein</fullName>
    </recommendedName>
</protein>
<dbReference type="Pfam" id="PF05380">
    <property type="entry name" value="Peptidase_A17"/>
    <property type="match status" value="1"/>
</dbReference>
<dbReference type="AlphaFoldDB" id="A0ABD2WA11"/>
<dbReference type="PANTHER" id="PTHR47331">
    <property type="entry name" value="PHD-TYPE DOMAIN-CONTAINING PROTEIN"/>
    <property type="match status" value="1"/>
</dbReference>
<reference evidence="1 2" key="1">
    <citation type="journal article" date="2024" name="bioRxiv">
        <title>A reference genome for Trichogramma kaykai: A tiny desert-dwelling parasitoid wasp with competing sex-ratio distorters.</title>
        <authorList>
            <person name="Culotta J."/>
            <person name="Lindsey A.R."/>
        </authorList>
    </citation>
    <scope>NUCLEOTIDE SEQUENCE [LARGE SCALE GENOMIC DNA]</scope>
    <source>
        <strain evidence="1 2">KSX58</strain>
    </source>
</reference>
<gene>
    <name evidence="1" type="ORF">TKK_015069</name>
</gene>
<evidence type="ECO:0008006" key="3">
    <source>
        <dbReference type="Google" id="ProtNLM"/>
    </source>
</evidence>
<dbReference type="InterPro" id="IPR008042">
    <property type="entry name" value="Retrotrans_Pao"/>
</dbReference>
<name>A0ABD2WA11_9HYME</name>